<dbReference type="InterPro" id="IPR003539">
    <property type="entry name" value="CD_toxinB"/>
</dbReference>
<gene>
    <name evidence="2" type="ORF">E9998_18305</name>
</gene>
<feature type="domain" description="Endonuclease/exonuclease/phosphatase" evidence="1">
    <location>
        <begin position="20"/>
        <end position="180"/>
    </location>
</feature>
<dbReference type="Gene3D" id="3.60.10.10">
    <property type="entry name" value="Endonuclease/exonuclease/phosphatase"/>
    <property type="match status" value="1"/>
</dbReference>
<comment type="caution">
    <text evidence="2">The sequence shown here is derived from an EMBL/GenBank/DDBJ whole genome shotgun (WGS) entry which is preliminary data.</text>
</comment>
<name>A0A4S8P8I5_9ACTN</name>
<dbReference type="AlphaFoldDB" id="A0A4S8P8I5"/>
<protein>
    <recommendedName>
        <fullName evidence="1">Endonuclease/exonuclease/phosphatase domain-containing protein</fullName>
    </recommendedName>
</protein>
<dbReference type="Pfam" id="PF03372">
    <property type="entry name" value="Exo_endo_phos"/>
    <property type="match status" value="1"/>
</dbReference>
<dbReference type="GO" id="GO:0003824">
    <property type="term" value="F:catalytic activity"/>
    <property type="evidence" value="ECO:0007669"/>
    <property type="project" value="InterPro"/>
</dbReference>
<dbReference type="SUPFAM" id="SSF56219">
    <property type="entry name" value="DNase I-like"/>
    <property type="match status" value="1"/>
</dbReference>
<dbReference type="InterPro" id="IPR005135">
    <property type="entry name" value="Endo/exonuclease/phosphatase"/>
</dbReference>
<keyword evidence="3" id="KW-1185">Reference proteome</keyword>
<evidence type="ECO:0000313" key="2">
    <source>
        <dbReference type="EMBL" id="THV26510.1"/>
    </source>
</evidence>
<proteinExistence type="predicted"/>
<reference evidence="2 3" key="1">
    <citation type="journal article" date="2018" name="Int. J. Syst. Evol. Microbiol.">
        <title>Glycomyces paridis sp. nov., isolated from the medicinal plant Paris polyphylla.</title>
        <authorList>
            <person name="Fang X.M."/>
            <person name="Bai J.L."/>
            <person name="Su J."/>
            <person name="Zhao L.L."/>
            <person name="Liu H.Y."/>
            <person name="Ma B.P."/>
            <person name="Zhang Y.Q."/>
            <person name="Yu L.Y."/>
        </authorList>
    </citation>
    <scope>NUCLEOTIDE SEQUENCE [LARGE SCALE GENOMIC DNA]</scope>
    <source>
        <strain evidence="2 3">CPCC 204357</strain>
    </source>
</reference>
<dbReference type="PRINTS" id="PR01388">
    <property type="entry name" value="CDTOXINB"/>
</dbReference>
<evidence type="ECO:0000259" key="1">
    <source>
        <dbReference type="Pfam" id="PF03372"/>
    </source>
</evidence>
<organism evidence="2 3">
    <name type="scientific">Glycomyces paridis</name>
    <dbReference type="NCBI Taxonomy" id="2126555"/>
    <lineage>
        <taxon>Bacteria</taxon>
        <taxon>Bacillati</taxon>
        <taxon>Actinomycetota</taxon>
        <taxon>Actinomycetes</taxon>
        <taxon>Glycomycetales</taxon>
        <taxon>Glycomycetaceae</taxon>
        <taxon>Glycomyces</taxon>
    </lineage>
</organism>
<dbReference type="Proteomes" id="UP000305792">
    <property type="component" value="Unassembled WGS sequence"/>
</dbReference>
<evidence type="ECO:0000313" key="3">
    <source>
        <dbReference type="Proteomes" id="UP000305792"/>
    </source>
</evidence>
<sequence length="243" mass="26136">MSSPDMDRLQEGSRPMNIFTWNMQGSKASTELAWNTGVAPLMRDQAEAVCCLQECGAVPESATAVHSPDPNVRLYNWGGTHSRPGYWIAWYQSDPHGNRCNLAVVSSTKVQPQGVRVVKAAGAHQWRPALGVDFGGIEVFSIHAISPGGPDARGLLEAVSGAVPSGKPWVAAGDFNREPGITGFHCHAPKRPTFNANNATPDRKLDWCATSAAYPELEGEVITGLQRSDHYPVLYAGISTAEQ</sequence>
<accession>A0A4S8P8I5</accession>
<dbReference type="EMBL" id="STGX01000014">
    <property type="protein sequence ID" value="THV26510.1"/>
    <property type="molecule type" value="Genomic_DNA"/>
</dbReference>
<dbReference type="InterPro" id="IPR036691">
    <property type="entry name" value="Endo/exonu/phosph_ase_sf"/>
</dbReference>